<dbReference type="EMBL" id="JARRTL010000027">
    <property type="protein sequence ID" value="MEC0487112.1"/>
    <property type="molecule type" value="Genomic_DNA"/>
</dbReference>
<gene>
    <name evidence="2" type="ORF">AB447_208830</name>
    <name evidence="3" type="ORF">P8828_20370</name>
</gene>
<evidence type="ECO:0000313" key="5">
    <source>
        <dbReference type="Proteomes" id="UP001341297"/>
    </source>
</evidence>
<dbReference type="AlphaFoldDB" id="A0A0T6BI07"/>
<accession>A0A0T6BI07</accession>
<dbReference type="Proteomes" id="UP001341297">
    <property type="component" value="Unassembled WGS sequence"/>
</dbReference>
<dbReference type="Proteomes" id="UP000036168">
    <property type="component" value="Unassembled WGS sequence"/>
</dbReference>
<sequence>MPEIMTNTMLKIAVDVGSSENRTLDCTDFGEKKKLVNSNNYIRVSEDADYKREMKYEKKLLFSEKLHLKIAKLEEKGNECDNKVANKIVEELQNGSFLIGAATKFERVGNSEKMLPQQFKHQQISYYLNVIAGITMVMDERGVDNTSIRLKTLFPPNELTPDNARETEDIAKGVLCGNYKVTNLLTGQIFEFSIDDEDYEALEEMKMALARLLMTESIKLDDDNDDDVDIEEVINENTLLFIDIGNSTTNLSIFEDGKYQPQSNETFTQLNGNVLLQYIGNAIKQEFSSIPEITLKDSIKALETGKIKIGRGKKDVKEAVQKAITKFSNELYTKIRMDYFANKGIASYNIAYLLVSGGGSVAPDGVNNSAKELHSFFQKEEALEEEGIGLLIVDIDPEDEEDEDAPVESVRDLNVNGAGDFFDLETYEEQEQELEPQVKE</sequence>
<dbReference type="SUPFAM" id="SSF53067">
    <property type="entry name" value="Actin-like ATPase domain"/>
    <property type="match status" value="1"/>
</dbReference>
<comment type="caution">
    <text evidence="2">The sequence shown here is derived from an EMBL/GenBank/DDBJ whole genome shotgun (WGS) entry which is preliminary data.</text>
</comment>
<name>A0A0T6BI07_9BACI</name>
<feature type="domain" description="Actin homologue MreB-like C-terminal" evidence="1">
    <location>
        <begin position="242"/>
        <end position="360"/>
    </location>
</feature>
<evidence type="ECO:0000313" key="4">
    <source>
        <dbReference type="Proteomes" id="UP000036168"/>
    </source>
</evidence>
<evidence type="ECO:0000313" key="2">
    <source>
        <dbReference type="EMBL" id="KRT87061.1"/>
    </source>
</evidence>
<dbReference type="EMBL" id="LECW02000082">
    <property type="protein sequence ID" value="KRT87061.1"/>
    <property type="molecule type" value="Genomic_DNA"/>
</dbReference>
<dbReference type="RefSeq" id="WP_048354158.1">
    <property type="nucleotide sequence ID" value="NZ_JARRTL010000027.1"/>
</dbReference>
<reference evidence="2" key="2">
    <citation type="submission" date="2015-10" db="EMBL/GenBank/DDBJ databases">
        <authorList>
            <person name="Gilbert D.G."/>
        </authorList>
    </citation>
    <scope>NUCLEOTIDE SEQUENCE</scope>
    <source>
        <strain evidence="2">GO-13</strain>
    </source>
</reference>
<organism evidence="2 4">
    <name type="scientific">Bacillus glycinifermentans</name>
    <dbReference type="NCBI Taxonomy" id="1664069"/>
    <lineage>
        <taxon>Bacteria</taxon>
        <taxon>Bacillati</taxon>
        <taxon>Bacillota</taxon>
        <taxon>Bacilli</taxon>
        <taxon>Bacillales</taxon>
        <taxon>Bacillaceae</taxon>
        <taxon>Bacillus</taxon>
    </lineage>
</organism>
<dbReference type="Gene3D" id="3.30.420.40">
    <property type="match status" value="1"/>
</dbReference>
<keyword evidence="5" id="KW-1185">Reference proteome</keyword>
<dbReference type="Pfam" id="PF21522">
    <property type="entry name" value="MreB-like_C"/>
    <property type="match status" value="1"/>
</dbReference>
<protein>
    <recommendedName>
        <fullName evidence="1">Actin homologue MreB-like C-terminal domain-containing protein</fullName>
    </recommendedName>
</protein>
<dbReference type="InterPro" id="IPR049067">
    <property type="entry name" value="MreB-like_C"/>
</dbReference>
<evidence type="ECO:0000259" key="1">
    <source>
        <dbReference type="Pfam" id="PF21522"/>
    </source>
</evidence>
<evidence type="ECO:0000313" key="3">
    <source>
        <dbReference type="EMBL" id="MEC0487112.1"/>
    </source>
</evidence>
<reference evidence="2 4" key="1">
    <citation type="journal article" date="2015" name="Int. J. Syst. Evol. Microbiol.">
        <title>Bacillus glycinifermentans sp. nov., isolated from fermented soybean paste.</title>
        <authorList>
            <person name="Kim S.J."/>
            <person name="Dunlap C.A."/>
            <person name="Kwon S.W."/>
            <person name="Rooney A.P."/>
        </authorList>
    </citation>
    <scope>NUCLEOTIDE SEQUENCE [LARGE SCALE GENOMIC DNA]</scope>
    <source>
        <strain evidence="2 4">GO-13</strain>
    </source>
</reference>
<reference evidence="3 5" key="3">
    <citation type="submission" date="2023-03" db="EMBL/GenBank/DDBJ databases">
        <title>Agriculturally important microbes genome sequencing.</title>
        <authorList>
            <person name="Dunlap C."/>
        </authorList>
    </citation>
    <scope>NUCLEOTIDE SEQUENCE [LARGE SCALE GENOMIC DNA]</scope>
    <source>
        <strain evidence="3 5">CBP-3203</strain>
    </source>
</reference>
<dbReference type="InterPro" id="IPR043129">
    <property type="entry name" value="ATPase_NBD"/>
</dbReference>
<proteinExistence type="predicted"/>